<gene>
    <name evidence="2" type="ORF">HPBE_LOCUS8334</name>
</gene>
<reference evidence="2 3" key="1">
    <citation type="submission" date="2018-11" db="EMBL/GenBank/DDBJ databases">
        <authorList>
            <consortium name="Pathogen Informatics"/>
        </authorList>
    </citation>
    <scope>NUCLEOTIDE SEQUENCE [LARGE SCALE GENOMIC DNA]</scope>
</reference>
<organism evidence="2">
    <name type="scientific">Heligmosomoides polygyrus</name>
    <name type="common">Parasitic roundworm</name>
    <dbReference type="NCBI Taxonomy" id="6339"/>
    <lineage>
        <taxon>Eukaryota</taxon>
        <taxon>Metazoa</taxon>
        <taxon>Ecdysozoa</taxon>
        <taxon>Nematoda</taxon>
        <taxon>Chromadorea</taxon>
        <taxon>Rhabditida</taxon>
        <taxon>Rhabditina</taxon>
        <taxon>Rhabditomorpha</taxon>
        <taxon>Strongyloidea</taxon>
        <taxon>Heligmosomidae</taxon>
        <taxon>Heligmosomoides</taxon>
    </lineage>
</organism>
<dbReference type="Proteomes" id="UP000050761">
    <property type="component" value="Unassembled WGS sequence"/>
</dbReference>
<reference evidence="4" key="2">
    <citation type="submission" date="2019-09" db="UniProtKB">
        <authorList>
            <consortium name="WormBaseParasite"/>
        </authorList>
    </citation>
    <scope>IDENTIFICATION</scope>
</reference>
<sequence length="186" mass="20935">MVWPLCVFRQHGSDDGSHGDDDDDHLSRSANDELPQDSFKEKPHALRSGLTANGVLVRVDWLILDHLISSYSVDFELMLSRRRYADNTWDSEQGDDVPVSKRLCFEGDLQCEKDNKACDSVQVSPNSCAPTMDINSNEYSMDTKEKDHAVREEQKEVEHNSEGGSAVTCEEGNMVRQVPSSELKML</sequence>
<keyword evidence="3" id="KW-1185">Reference proteome</keyword>
<evidence type="ECO:0000256" key="1">
    <source>
        <dbReference type="SAM" id="MobiDB-lite"/>
    </source>
</evidence>
<evidence type="ECO:0000313" key="2">
    <source>
        <dbReference type="EMBL" id="VDO75948.1"/>
    </source>
</evidence>
<feature type="compositionally biased region" description="Basic and acidic residues" evidence="1">
    <location>
        <begin position="150"/>
        <end position="161"/>
    </location>
</feature>
<proteinExistence type="predicted"/>
<dbReference type="OrthoDB" id="5876164at2759"/>
<evidence type="ECO:0000313" key="3">
    <source>
        <dbReference type="Proteomes" id="UP000050761"/>
    </source>
</evidence>
<name>A0A3P8BHQ1_HELPZ</name>
<feature type="compositionally biased region" description="Basic and acidic residues" evidence="1">
    <location>
        <begin position="13"/>
        <end position="31"/>
    </location>
</feature>
<feature type="region of interest" description="Disordered" evidence="1">
    <location>
        <begin position="13"/>
        <end position="42"/>
    </location>
</feature>
<accession>A0A3P8BHQ1</accession>
<protein>
    <submittedName>
        <fullName evidence="4">BRCT domain-containing protein</fullName>
    </submittedName>
</protein>
<evidence type="ECO:0000313" key="4">
    <source>
        <dbReference type="WBParaSite" id="HPBE_0000833301-mRNA-1"/>
    </source>
</evidence>
<dbReference type="AlphaFoldDB" id="A0A3P8BHQ1"/>
<dbReference type="EMBL" id="UZAH01026123">
    <property type="protein sequence ID" value="VDO75948.1"/>
    <property type="molecule type" value="Genomic_DNA"/>
</dbReference>
<feature type="region of interest" description="Disordered" evidence="1">
    <location>
        <begin position="150"/>
        <end position="186"/>
    </location>
</feature>
<dbReference type="WBParaSite" id="HPBE_0000833301-mRNA-1">
    <property type="protein sequence ID" value="HPBE_0000833301-mRNA-1"/>
    <property type="gene ID" value="HPBE_0000833301"/>
</dbReference>